<sequence>MMGLRERDQLHRWVESGRLGAEQWQQLERLGWHQPDSRQWRNLLDRLLALAGVLLLAVGLIFFLAWNWDDLHRFAKLGLAVGALTTFTALAGYAAPYSSLQRAMLLGCALTSGALLALIGQTYQTGADIWQLFAAWAVLMLPWALLSRSAVCWGLWLLVCNLALLRFFISMPMFQLFWGFGQADGLLMLGLFNLAVLLLFEWLEPYLLCRPARLIQRLAGLLLLAAWTPGGLLGWWESGFAAVLLVLLVVCAVGIVGYLYLRRDLPLLALQLFCLIIVGASGLARGLEALDGFMLFNILGGYLLLSSALASIWLHRLYREGRG</sequence>
<keyword evidence="4" id="KW-1185">Reference proteome</keyword>
<keyword evidence="1" id="KW-0472">Membrane</keyword>
<feature type="transmembrane region" description="Helical" evidence="1">
    <location>
        <begin position="293"/>
        <end position="314"/>
    </location>
</feature>
<keyword evidence="1" id="KW-1133">Transmembrane helix</keyword>
<dbReference type="STRING" id="1931241.BVH74_10860"/>
<feature type="transmembrane region" description="Helical" evidence="1">
    <location>
        <begin position="74"/>
        <end position="96"/>
    </location>
</feature>
<feature type="transmembrane region" description="Helical" evidence="1">
    <location>
        <begin position="129"/>
        <end position="146"/>
    </location>
</feature>
<dbReference type="RefSeq" id="WP_080050087.1">
    <property type="nucleotide sequence ID" value="NZ_CP020100.1"/>
</dbReference>
<evidence type="ECO:0000259" key="2">
    <source>
        <dbReference type="Pfam" id="PF09925"/>
    </source>
</evidence>
<feature type="transmembrane region" description="Helical" evidence="1">
    <location>
        <begin position="242"/>
        <end position="261"/>
    </location>
</feature>
<organism evidence="3 4">
    <name type="scientific">Halopseudomonas phragmitis</name>
    <dbReference type="NCBI Taxonomy" id="1931241"/>
    <lineage>
        <taxon>Bacteria</taxon>
        <taxon>Pseudomonadati</taxon>
        <taxon>Pseudomonadota</taxon>
        <taxon>Gammaproteobacteria</taxon>
        <taxon>Pseudomonadales</taxon>
        <taxon>Pseudomonadaceae</taxon>
        <taxon>Halopseudomonas</taxon>
    </lineage>
</organism>
<reference evidence="3 4" key="1">
    <citation type="submission" date="2017-03" db="EMBL/GenBank/DDBJ databases">
        <title>Complete genome sequence of the novel DNRA strain Pseudomonas sp. S-6-2 isolated from Chinese polluted river sediment. Journal of Biotechnology.</title>
        <authorList>
            <person name="Li J."/>
            <person name="Xiang F."/>
            <person name="Wang L."/>
            <person name="Xi L."/>
            <person name="Liu J."/>
        </authorList>
    </citation>
    <scope>NUCLEOTIDE SEQUENCE [LARGE SCALE GENOMIC DNA]</scope>
    <source>
        <strain evidence="3 4">S-6-2</strain>
    </source>
</reference>
<feature type="transmembrane region" description="Helical" evidence="1">
    <location>
        <begin position="47"/>
        <end position="68"/>
    </location>
</feature>
<feature type="transmembrane region" description="Helical" evidence="1">
    <location>
        <begin position="215"/>
        <end position="236"/>
    </location>
</feature>
<feature type="transmembrane region" description="Helical" evidence="1">
    <location>
        <begin position="103"/>
        <end position="123"/>
    </location>
</feature>
<feature type="domain" description="DUF2157" evidence="2">
    <location>
        <begin position="11"/>
        <end position="153"/>
    </location>
</feature>
<evidence type="ECO:0000256" key="1">
    <source>
        <dbReference type="SAM" id="Phobius"/>
    </source>
</evidence>
<dbReference type="KEGG" id="ppha:BVH74_10860"/>
<name>A0A1V0B5K9_9GAMM</name>
<dbReference type="Proteomes" id="UP000243488">
    <property type="component" value="Chromosome"/>
</dbReference>
<evidence type="ECO:0000313" key="4">
    <source>
        <dbReference type="Proteomes" id="UP000243488"/>
    </source>
</evidence>
<keyword evidence="1" id="KW-0812">Transmembrane</keyword>
<feature type="transmembrane region" description="Helical" evidence="1">
    <location>
        <begin position="153"/>
        <end position="174"/>
    </location>
</feature>
<dbReference type="InterPro" id="IPR018677">
    <property type="entry name" value="DUF2157"/>
</dbReference>
<evidence type="ECO:0000313" key="3">
    <source>
        <dbReference type="EMBL" id="AQZ95219.1"/>
    </source>
</evidence>
<accession>A0A1V0B5K9</accession>
<feature type="transmembrane region" description="Helical" evidence="1">
    <location>
        <begin position="268"/>
        <end position="287"/>
    </location>
</feature>
<gene>
    <name evidence="3" type="ORF">BVH74_10860</name>
</gene>
<dbReference type="EMBL" id="CP020100">
    <property type="protein sequence ID" value="AQZ95219.1"/>
    <property type="molecule type" value="Genomic_DNA"/>
</dbReference>
<feature type="transmembrane region" description="Helical" evidence="1">
    <location>
        <begin position="186"/>
        <end position="203"/>
    </location>
</feature>
<protein>
    <recommendedName>
        <fullName evidence="2">DUF2157 domain-containing protein</fullName>
    </recommendedName>
</protein>
<proteinExistence type="predicted"/>
<dbReference type="AlphaFoldDB" id="A0A1V0B5K9"/>
<dbReference type="Pfam" id="PF09925">
    <property type="entry name" value="DUF2157"/>
    <property type="match status" value="1"/>
</dbReference>